<evidence type="ECO:0000313" key="3">
    <source>
        <dbReference type="Proteomes" id="UP000479563"/>
    </source>
</evidence>
<name>A0A6L5TC56_9FIRM</name>
<reference evidence="2 3" key="1">
    <citation type="journal article" date="2019" name="Nat. Med.">
        <title>A library of human gut bacterial isolates paired with longitudinal multiomics data enables mechanistic microbiome research.</title>
        <authorList>
            <person name="Poyet M."/>
            <person name="Groussin M."/>
            <person name="Gibbons S.M."/>
            <person name="Avila-Pacheco J."/>
            <person name="Jiang X."/>
            <person name="Kearney S.M."/>
            <person name="Perrotta A.R."/>
            <person name="Berdy B."/>
            <person name="Zhao S."/>
            <person name="Lieberman T.D."/>
            <person name="Swanson P.K."/>
            <person name="Smith M."/>
            <person name="Roesemann S."/>
            <person name="Alexander J.E."/>
            <person name="Rich S.A."/>
            <person name="Livny J."/>
            <person name="Vlamakis H."/>
            <person name="Clish C."/>
            <person name="Bullock K."/>
            <person name="Deik A."/>
            <person name="Scott J."/>
            <person name="Pierce K.A."/>
            <person name="Xavier R.J."/>
            <person name="Alm E.J."/>
        </authorList>
    </citation>
    <scope>NUCLEOTIDE SEQUENCE [LARGE SCALE GENOMIC DNA]</scope>
    <source>
        <strain evidence="2 3">BIOML-A11</strain>
    </source>
</reference>
<evidence type="ECO:0000313" key="2">
    <source>
        <dbReference type="EMBL" id="MSC61652.1"/>
    </source>
</evidence>
<dbReference type="EMBL" id="WKQP01000050">
    <property type="protein sequence ID" value="MSC61652.1"/>
    <property type="molecule type" value="Genomic_DNA"/>
</dbReference>
<sequence length="102" mass="11139">GNISVAISGTNDPDGKIAKENAERKVKENREKEEKVKEKRAAKKAEEEKAAKQRAEKSAERKETGDYTLSITGNDVKSMTQSLVAESVSISAPDRSSFDIKA</sequence>
<comment type="caution">
    <text evidence="2">The sequence shown here is derived from an EMBL/GenBank/DDBJ whole genome shotgun (WGS) entry which is preliminary data.</text>
</comment>
<dbReference type="Proteomes" id="UP000479563">
    <property type="component" value="Unassembled WGS sequence"/>
</dbReference>
<feature type="compositionally biased region" description="Polar residues" evidence="1">
    <location>
        <begin position="1"/>
        <end position="11"/>
    </location>
</feature>
<feature type="region of interest" description="Disordered" evidence="1">
    <location>
        <begin position="1"/>
        <end position="66"/>
    </location>
</feature>
<feature type="non-terminal residue" evidence="2">
    <location>
        <position position="1"/>
    </location>
</feature>
<dbReference type="AlphaFoldDB" id="A0A6L5TC56"/>
<protein>
    <submittedName>
        <fullName evidence="2">Uncharacterized protein</fullName>
    </submittedName>
</protein>
<accession>A0A6L5TC56</accession>
<evidence type="ECO:0000256" key="1">
    <source>
        <dbReference type="SAM" id="MobiDB-lite"/>
    </source>
</evidence>
<organism evidence="2 3">
    <name type="scientific">Agathobacter rectalis</name>
    <dbReference type="NCBI Taxonomy" id="39491"/>
    <lineage>
        <taxon>Bacteria</taxon>
        <taxon>Bacillati</taxon>
        <taxon>Bacillota</taxon>
        <taxon>Clostridia</taxon>
        <taxon>Lachnospirales</taxon>
        <taxon>Lachnospiraceae</taxon>
        <taxon>Agathobacter</taxon>
    </lineage>
</organism>
<proteinExistence type="predicted"/>
<gene>
    <name evidence="2" type="ORF">GKE07_16010</name>
</gene>
<feature type="compositionally biased region" description="Basic and acidic residues" evidence="1">
    <location>
        <begin position="13"/>
        <end position="65"/>
    </location>
</feature>